<accession>A0AAJ6K356</accession>
<dbReference type="Proteomes" id="UP001238155">
    <property type="component" value="Chromosome"/>
</dbReference>
<feature type="transmembrane region" description="Helical" evidence="1">
    <location>
        <begin position="52"/>
        <end position="70"/>
    </location>
</feature>
<keyword evidence="4" id="KW-1185">Reference proteome</keyword>
<dbReference type="AlphaFoldDB" id="A0AAJ6K356"/>
<evidence type="ECO:0000313" key="3">
    <source>
        <dbReference type="EMBL" id="WHQ79925.1"/>
    </source>
</evidence>
<keyword evidence="1" id="KW-0812">Transmembrane</keyword>
<protein>
    <submittedName>
        <fullName evidence="3">Uncharacterized protein</fullName>
    </submittedName>
</protein>
<reference evidence="2 4" key="1">
    <citation type="submission" date="2014-04" db="EMBL/GenBank/DDBJ databases">
        <title>Draft Genome Sequence of Lactobacillus animalis 381-IL-28.</title>
        <authorList>
            <person name="Sturino J.M."/>
            <person name="Rajendran M."/>
            <person name="Altermann E."/>
        </authorList>
    </citation>
    <scope>NUCLEOTIDE SEQUENCE [LARGE SCALE GENOMIC DNA]</scope>
    <source>
        <strain evidence="2 4">381-IL-28</strain>
    </source>
</reference>
<dbReference type="EMBL" id="JMHU01000014">
    <property type="protein sequence ID" value="KDA45607.1"/>
    <property type="molecule type" value="Genomic_DNA"/>
</dbReference>
<proteinExistence type="predicted"/>
<evidence type="ECO:0000313" key="2">
    <source>
        <dbReference type="EMBL" id="KDA45607.1"/>
    </source>
</evidence>
<organism evidence="3 5">
    <name type="scientific">Ligilactobacillus animalis</name>
    <dbReference type="NCBI Taxonomy" id="1605"/>
    <lineage>
        <taxon>Bacteria</taxon>
        <taxon>Bacillati</taxon>
        <taxon>Bacillota</taxon>
        <taxon>Bacilli</taxon>
        <taxon>Lactobacillales</taxon>
        <taxon>Lactobacillaceae</taxon>
        <taxon>Ligilactobacillus</taxon>
    </lineage>
</organism>
<evidence type="ECO:0000256" key="1">
    <source>
        <dbReference type="SAM" id="Phobius"/>
    </source>
</evidence>
<dbReference type="Proteomes" id="UP000027129">
    <property type="component" value="Unassembled WGS sequence"/>
</dbReference>
<reference evidence="3" key="2">
    <citation type="submission" date="2023-04" db="EMBL/GenBank/DDBJ databases">
        <title>Four porcine-derived lactic acid bacteria strains analyses and their evaluation as potential probiotics based on genomics.</title>
        <authorList>
            <person name="Niu D."/>
        </authorList>
    </citation>
    <scope>NUCLEOTIDE SEQUENCE</scope>
    <source>
        <strain evidence="3">ZSB1</strain>
    </source>
</reference>
<keyword evidence="1" id="KW-1133">Transmembrane helix</keyword>
<gene>
    <name evidence="2" type="ORF">Lani381_1232</name>
    <name evidence="3" type="ORF">QFF56_08230</name>
</gene>
<keyword evidence="1" id="KW-0472">Membrane</keyword>
<sequence length="73" mass="8724">MRSRFLLVFQLLLLFIFLATHLLLHKYDFFPEFLVLLTILTNYFERDNRHPLSMIGLLLMILATVIYFFSGVI</sequence>
<name>A0AAJ6K356_9LACO</name>
<evidence type="ECO:0000313" key="4">
    <source>
        <dbReference type="Proteomes" id="UP000027129"/>
    </source>
</evidence>
<dbReference type="RefSeq" id="WP_010688239.1">
    <property type="nucleotide sequence ID" value="NZ_CAUFMV010000003.1"/>
</dbReference>
<dbReference type="EMBL" id="CP123751">
    <property type="protein sequence ID" value="WHQ79925.1"/>
    <property type="molecule type" value="Genomic_DNA"/>
</dbReference>
<evidence type="ECO:0000313" key="5">
    <source>
        <dbReference type="Proteomes" id="UP001238155"/>
    </source>
</evidence>